<evidence type="ECO:0000313" key="3">
    <source>
        <dbReference type="Proteomes" id="UP000076154"/>
    </source>
</evidence>
<sequence length="106" mass="11460">MSSFFNKLKAKMHKKSASQDKPSTSVPESKPSEPTFSTLPHPAKTNDPADLQPKQPGGGLATSDSMAAHHARDPYIPSPEIVNKLEEPLSREQLRARAAELNADGN</sequence>
<accession>A0A369JWA8</accession>
<keyword evidence="3" id="KW-1185">Reference proteome</keyword>
<comment type="caution">
    <text evidence="2">The sequence shown here is derived from an EMBL/GenBank/DDBJ whole genome shotgun (WGS) entry which is preliminary data.</text>
</comment>
<dbReference type="AlphaFoldDB" id="A0A369JWA8"/>
<protein>
    <submittedName>
        <fullName evidence="2">Uncharacterized protein</fullName>
    </submittedName>
</protein>
<reference evidence="2" key="1">
    <citation type="submission" date="2018-04" db="EMBL/GenBank/DDBJ databases">
        <title>Whole genome sequencing of Hypsizygus marmoreus.</title>
        <authorList>
            <person name="Choi I.-G."/>
            <person name="Min B."/>
            <person name="Kim J.-G."/>
            <person name="Kim S."/>
            <person name="Oh Y.-L."/>
            <person name="Kong W.-S."/>
            <person name="Park H."/>
            <person name="Jeong J."/>
            <person name="Song E.-S."/>
        </authorList>
    </citation>
    <scope>NUCLEOTIDE SEQUENCE [LARGE SCALE GENOMIC DNA]</scope>
    <source>
        <strain evidence="2">51987-8</strain>
    </source>
</reference>
<evidence type="ECO:0000256" key="1">
    <source>
        <dbReference type="SAM" id="MobiDB-lite"/>
    </source>
</evidence>
<proteinExistence type="predicted"/>
<evidence type="ECO:0000313" key="2">
    <source>
        <dbReference type="EMBL" id="RDB26621.1"/>
    </source>
</evidence>
<dbReference type="EMBL" id="LUEZ02000025">
    <property type="protein sequence ID" value="RDB26621.1"/>
    <property type="molecule type" value="Genomic_DNA"/>
</dbReference>
<dbReference type="OrthoDB" id="2532734at2759"/>
<feature type="compositionally biased region" description="Polar residues" evidence="1">
    <location>
        <begin position="19"/>
        <end position="38"/>
    </location>
</feature>
<name>A0A369JWA8_HYPMA</name>
<dbReference type="STRING" id="39966.A0A369JWA8"/>
<organism evidence="2 3">
    <name type="scientific">Hypsizygus marmoreus</name>
    <name type="common">White beech mushroom</name>
    <name type="synonym">Agaricus marmoreus</name>
    <dbReference type="NCBI Taxonomy" id="39966"/>
    <lineage>
        <taxon>Eukaryota</taxon>
        <taxon>Fungi</taxon>
        <taxon>Dikarya</taxon>
        <taxon>Basidiomycota</taxon>
        <taxon>Agaricomycotina</taxon>
        <taxon>Agaricomycetes</taxon>
        <taxon>Agaricomycetidae</taxon>
        <taxon>Agaricales</taxon>
        <taxon>Tricholomatineae</taxon>
        <taxon>Lyophyllaceae</taxon>
        <taxon>Hypsizygus</taxon>
    </lineage>
</organism>
<feature type="region of interest" description="Disordered" evidence="1">
    <location>
        <begin position="1"/>
        <end position="81"/>
    </location>
</feature>
<dbReference type="Proteomes" id="UP000076154">
    <property type="component" value="Unassembled WGS sequence"/>
</dbReference>
<gene>
    <name evidence="2" type="ORF">Hypma_005544</name>
</gene>
<dbReference type="InParanoid" id="A0A369JWA8"/>